<dbReference type="InterPro" id="IPR037359">
    <property type="entry name" value="NST/OST"/>
</dbReference>
<sequence>MPNFLIIGAAKSGTSSLEYYLKQHPQIYMSYAEEMHFFAFENQKLNFQGIGDISLMRRAVTSLDDYQAQFQDVSEEIAIGEKSAWYLYHPKVPERIKHYIPNVKLITVLRNPVDRAYSSFLHLIRDYSEPIHDLEVALEAEPQRIDNNWEYLWHYQQAGFDYQQLQRYFDIFAPEQIGIFIYEDYRKNPEKFLVTIFDFLCVDKTFKPDLSKKINVGKLKAKVPKNQTFHNFGSEPNIIKSMVKNFLPISLRERIREGLKQTNLGQPPLQPQVRKKTLRYLSVRYYEFRKVDFQRLVSMVRTINRPINCLIDSI</sequence>
<evidence type="ECO:0000313" key="3">
    <source>
        <dbReference type="Proteomes" id="UP000032946"/>
    </source>
</evidence>
<gene>
    <name evidence="2" type="ORF">ARTHRO_30264</name>
</gene>
<evidence type="ECO:0000256" key="1">
    <source>
        <dbReference type="ARBA" id="ARBA00022679"/>
    </source>
</evidence>
<dbReference type="SUPFAM" id="SSF52540">
    <property type="entry name" value="P-loop containing nucleoside triphosphate hydrolases"/>
    <property type="match status" value="1"/>
</dbReference>
<protein>
    <submittedName>
        <fullName evidence="2">Sulfotransferase</fullName>
    </submittedName>
</protein>
<dbReference type="InterPro" id="IPR027417">
    <property type="entry name" value="P-loop_NTPase"/>
</dbReference>
<dbReference type="Pfam" id="PF13469">
    <property type="entry name" value="Sulfotransfer_3"/>
    <property type="match status" value="1"/>
</dbReference>
<organism evidence="2 3">
    <name type="scientific">Limnospira indica PCC 8005</name>
    <dbReference type="NCBI Taxonomy" id="376219"/>
    <lineage>
        <taxon>Bacteria</taxon>
        <taxon>Bacillati</taxon>
        <taxon>Cyanobacteriota</taxon>
        <taxon>Cyanophyceae</taxon>
        <taxon>Oscillatoriophycideae</taxon>
        <taxon>Oscillatoriales</taxon>
        <taxon>Sirenicapillariaceae</taxon>
        <taxon>Limnospira</taxon>
    </lineage>
</organism>
<reference evidence="2 3" key="1">
    <citation type="submission" date="2014-02" db="EMBL/GenBank/DDBJ databases">
        <authorList>
            <person name="Genoscope - CEA"/>
        </authorList>
    </citation>
    <scope>NUCLEOTIDE SEQUENCE [LARGE SCALE GENOMIC DNA]</scope>
    <source>
        <strain evidence="2 3">PCC 8005</strain>
    </source>
</reference>
<keyword evidence="3" id="KW-1185">Reference proteome</keyword>
<accession>A0A9P1KG68</accession>
<dbReference type="AlphaFoldDB" id="A0A9P1KG68"/>
<dbReference type="PANTHER" id="PTHR10605">
    <property type="entry name" value="HEPARAN SULFATE SULFOTRANSFERASE"/>
    <property type="match status" value="1"/>
</dbReference>
<dbReference type="PANTHER" id="PTHR10605:SF56">
    <property type="entry name" value="BIFUNCTIONAL HEPARAN SULFATE N-DEACETYLASE_N-SULFOTRANSFERASE"/>
    <property type="match status" value="1"/>
</dbReference>
<keyword evidence="1" id="KW-0808">Transferase</keyword>
<proteinExistence type="predicted"/>
<dbReference type="Gene3D" id="3.40.50.300">
    <property type="entry name" value="P-loop containing nucleotide triphosphate hydrolases"/>
    <property type="match status" value="1"/>
</dbReference>
<evidence type="ECO:0000313" key="2">
    <source>
        <dbReference type="EMBL" id="CDM94998.1"/>
    </source>
</evidence>
<dbReference type="Proteomes" id="UP000032946">
    <property type="component" value="Chromosome"/>
</dbReference>
<dbReference type="EMBL" id="FO818640">
    <property type="protein sequence ID" value="CDM94998.1"/>
    <property type="molecule type" value="Genomic_DNA"/>
</dbReference>
<name>A0A9P1KG68_9CYAN</name>
<dbReference type="GO" id="GO:0008146">
    <property type="term" value="F:sulfotransferase activity"/>
    <property type="evidence" value="ECO:0007669"/>
    <property type="project" value="InterPro"/>
</dbReference>